<accession>A0A916P9W5</accession>
<feature type="region of interest" description="Disordered" evidence="1">
    <location>
        <begin position="1"/>
        <end position="70"/>
    </location>
</feature>
<dbReference type="EMBL" id="CSBK01003445">
    <property type="protein sequence ID" value="CPA92150.1"/>
    <property type="molecule type" value="Genomic_DNA"/>
</dbReference>
<evidence type="ECO:0000313" key="2">
    <source>
        <dbReference type="EMBL" id="CPA92150.1"/>
    </source>
</evidence>
<organism evidence="2 3">
    <name type="scientific">Mycobacterium tuberculosis</name>
    <dbReference type="NCBI Taxonomy" id="1773"/>
    <lineage>
        <taxon>Bacteria</taxon>
        <taxon>Bacillati</taxon>
        <taxon>Actinomycetota</taxon>
        <taxon>Actinomycetes</taxon>
        <taxon>Mycobacteriales</taxon>
        <taxon>Mycobacteriaceae</taxon>
        <taxon>Mycobacterium</taxon>
        <taxon>Mycobacterium tuberculosis complex</taxon>
    </lineage>
</organism>
<name>A0A916P9W5_MYCTX</name>
<sequence length="70" mass="7253">MTLPSTVSRNSRSLTRNASVRASSASDGLGNGCMSPKGKRPRKSSLAKDGLSQPLSRDSSARARACSSVT</sequence>
<dbReference type="Proteomes" id="UP000039021">
    <property type="component" value="Unassembled WGS sequence"/>
</dbReference>
<proteinExistence type="predicted"/>
<feature type="compositionally biased region" description="Polar residues" evidence="1">
    <location>
        <begin position="1"/>
        <end position="26"/>
    </location>
</feature>
<protein>
    <submittedName>
        <fullName evidence="2">Uncharacterized protein</fullName>
    </submittedName>
</protein>
<reference evidence="3" key="1">
    <citation type="submission" date="2015-03" db="EMBL/GenBank/DDBJ databases">
        <authorList>
            <consortium name="Pathogen Informatics"/>
        </authorList>
    </citation>
    <scope>NUCLEOTIDE SEQUENCE [LARGE SCALE GENOMIC DNA]</scope>
    <source>
        <strain evidence="3">N09902308</strain>
    </source>
</reference>
<evidence type="ECO:0000256" key="1">
    <source>
        <dbReference type="SAM" id="MobiDB-lite"/>
    </source>
</evidence>
<gene>
    <name evidence="2" type="ORF">ERS007739_04947</name>
</gene>
<dbReference type="AlphaFoldDB" id="A0A916P9W5"/>
<feature type="compositionally biased region" description="Low complexity" evidence="1">
    <location>
        <begin position="56"/>
        <end position="70"/>
    </location>
</feature>
<comment type="caution">
    <text evidence="2">The sequence shown here is derived from an EMBL/GenBank/DDBJ whole genome shotgun (WGS) entry which is preliminary data.</text>
</comment>
<evidence type="ECO:0000313" key="3">
    <source>
        <dbReference type="Proteomes" id="UP000039021"/>
    </source>
</evidence>